<reference evidence="1 2" key="1">
    <citation type="journal article" date="2018" name="Nat. Ecol. Evol.">
        <title>Shark genomes provide insights into elasmobranch evolution and the origin of vertebrates.</title>
        <authorList>
            <person name="Hara Y"/>
            <person name="Yamaguchi K"/>
            <person name="Onimaru K"/>
            <person name="Kadota M"/>
            <person name="Koyanagi M"/>
            <person name="Keeley SD"/>
            <person name="Tatsumi K"/>
            <person name="Tanaka K"/>
            <person name="Motone F"/>
            <person name="Kageyama Y"/>
            <person name="Nozu R"/>
            <person name="Adachi N"/>
            <person name="Nishimura O"/>
            <person name="Nakagawa R"/>
            <person name="Tanegashima C"/>
            <person name="Kiyatake I"/>
            <person name="Matsumoto R"/>
            <person name="Murakumo K"/>
            <person name="Nishida K"/>
            <person name="Terakita A"/>
            <person name="Kuratani S"/>
            <person name="Sato K"/>
            <person name="Hyodo S Kuraku.S."/>
        </authorList>
    </citation>
    <scope>NUCLEOTIDE SEQUENCE [LARGE SCALE GENOMIC DNA]</scope>
</reference>
<sequence>LVKNGSRWKDLIEREKWLRYLSPAGVSAMENDSMNDIRKKEKKSKYREQKAKTQKLDLIALQDGS</sequence>
<protein>
    <submittedName>
        <fullName evidence="1">Uncharacterized protein</fullName>
    </submittedName>
</protein>
<feature type="non-terminal residue" evidence="1">
    <location>
        <position position="1"/>
    </location>
</feature>
<dbReference type="AlphaFoldDB" id="A0A401QDP9"/>
<proteinExistence type="predicted"/>
<comment type="caution">
    <text evidence="1">The sequence shown here is derived from an EMBL/GenBank/DDBJ whole genome shotgun (WGS) entry which is preliminary data.</text>
</comment>
<gene>
    <name evidence="1" type="ORF">scyTo_0024466</name>
</gene>
<evidence type="ECO:0000313" key="1">
    <source>
        <dbReference type="EMBL" id="GCB83447.1"/>
    </source>
</evidence>
<name>A0A401QDP9_SCYTO</name>
<dbReference type="EMBL" id="BFAA01047413">
    <property type="protein sequence ID" value="GCB83447.1"/>
    <property type="molecule type" value="Genomic_DNA"/>
</dbReference>
<dbReference type="Proteomes" id="UP000288216">
    <property type="component" value="Unassembled WGS sequence"/>
</dbReference>
<keyword evidence="2" id="KW-1185">Reference proteome</keyword>
<organism evidence="1 2">
    <name type="scientific">Scyliorhinus torazame</name>
    <name type="common">Cloudy catshark</name>
    <name type="synonym">Catulus torazame</name>
    <dbReference type="NCBI Taxonomy" id="75743"/>
    <lineage>
        <taxon>Eukaryota</taxon>
        <taxon>Metazoa</taxon>
        <taxon>Chordata</taxon>
        <taxon>Craniata</taxon>
        <taxon>Vertebrata</taxon>
        <taxon>Chondrichthyes</taxon>
        <taxon>Elasmobranchii</taxon>
        <taxon>Galeomorphii</taxon>
        <taxon>Galeoidea</taxon>
        <taxon>Carcharhiniformes</taxon>
        <taxon>Scyliorhinidae</taxon>
        <taxon>Scyliorhinus</taxon>
    </lineage>
</organism>
<accession>A0A401QDP9</accession>
<evidence type="ECO:0000313" key="2">
    <source>
        <dbReference type="Proteomes" id="UP000288216"/>
    </source>
</evidence>